<dbReference type="Proteomes" id="UP001383192">
    <property type="component" value="Unassembled WGS sequence"/>
</dbReference>
<dbReference type="EMBL" id="JAYKXP010000192">
    <property type="protein sequence ID" value="KAK7020180.1"/>
    <property type="molecule type" value="Genomic_DNA"/>
</dbReference>
<accession>A0AAW0B4B1</accession>
<evidence type="ECO:0000313" key="2">
    <source>
        <dbReference type="Proteomes" id="UP001383192"/>
    </source>
</evidence>
<reference evidence="1 2" key="1">
    <citation type="submission" date="2024-01" db="EMBL/GenBank/DDBJ databases">
        <title>A draft genome for a cacao thread blight-causing isolate of Paramarasmius palmivorus.</title>
        <authorList>
            <person name="Baruah I.K."/>
            <person name="Bukari Y."/>
            <person name="Amoako-Attah I."/>
            <person name="Meinhardt L.W."/>
            <person name="Bailey B.A."/>
            <person name="Cohen S.P."/>
        </authorList>
    </citation>
    <scope>NUCLEOTIDE SEQUENCE [LARGE SCALE GENOMIC DNA]</scope>
    <source>
        <strain evidence="1 2">GH-12</strain>
    </source>
</reference>
<name>A0AAW0B4B1_9AGAR</name>
<protein>
    <submittedName>
        <fullName evidence="1">Uncharacterized protein</fullName>
    </submittedName>
</protein>
<keyword evidence="2" id="KW-1185">Reference proteome</keyword>
<proteinExistence type="predicted"/>
<evidence type="ECO:0000313" key="1">
    <source>
        <dbReference type="EMBL" id="KAK7020180.1"/>
    </source>
</evidence>
<organism evidence="1 2">
    <name type="scientific">Paramarasmius palmivorus</name>
    <dbReference type="NCBI Taxonomy" id="297713"/>
    <lineage>
        <taxon>Eukaryota</taxon>
        <taxon>Fungi</taxon>
        <taxon>Dikarya</taxon>
        <taxon>Basidiomycota</taxon>
        <taxon>Agaricomycotina</taxon>
        <taxon>Agaricomycetes</taxon>
        <taxon>Agaricomycetidae</taxon>
        <taxon>Agaricales</taxon>
        <taxon>Marasmiineae</taxon>
        <taxon>Marasmiaceae</taxon>
        <taxon>Paramarasmius</taxon>
    </lineage>
</organism>
<gene>
    <name evidence="1" type="ORF">VNI00_017828</name>
</gene>
<dbReference type="AlphaFoldDB" id="A0AAW0B4B1"/>
<dbReference type="SUPFAM" id="SSF55676">
    <property type="entry name" value="CytB endotoxin-like"/>
    <property type="match status" value="1"/>
</dbReference>
<comment type="caution">
    <text evidence="1">The sequence shown here is derived from an EMBL/GenBank/DDBJ whole genome shotgun (WGS) entry which is preliminary data.</text>
</comment>
<sequence length="243" mass="27030">MLFSTDERNDGNTGAMENVQTTEDAAVFDKCSQIDSDLFLTEMQLAKFAGHYLTIVDGAQAFDWDSFLAAVENYNGSDLVLIYPDCARSTAASTSSRLQKKELYKGIFPPLSKPRDDPPRAVSDICDYIVDFMREVVGIPIDGNAIYATVLNAFTNLEWATESGFADFSSSSTGTNSSYEYRVLFSSPLDSERFLSFVATIYLEADIHNQSGWWGLVSSSVQHFHCEILGLKFQVTKGFQDPY</sequence>
<dbReference type="Gene3D" id="3.40.198.10">
    <property type="entry name" value="Delta-endotoxin CytB-like"/>
    <property type="match status" value="1"/>
</dbReference>
<dbReference type="InterPro" id="IPR035918">
    <property type="entry name" value="CytB_endotoxin-like_sf"/>
</dbReference>